<feature type="compositionally biased region" description="Acidic residues" evidence="1">
    <location>
        <begin position="363"/>
        <end position="374"/>
    </location>
</feature>
<keyword evidence="3" id="KW-1185">Reference proteome</keyword>
<gene>
    <name evidence="2" type="ORF">B0H67DRAFT_686051</name>
</gene>
<dbReference type="AlphaFoldDB" id="A0AA40A203"/>
<feature type="compositionally biased region" description="Low complexity" evidence="1">
    <location>
        <begin position="428"/>
        <end position="439"/>
    </location>
</feature>
<reference evidence="2" key="1">
    <citation type="submission" date="2023-06" db="EMBL/GenBank/DDBJ databases">
        <title>Genome-scale phylogeny and comparative genomics of the fungal order Sordariales.</title>
        <authorList>
            <consortium name="Lawrence Berkeley National Laboratory"/>
            <person name="Hensen N."/>
            <person name="Bonometti L."/>
            <person name="Westerberg I."/>
            <person name="Brannstrom I.O."/>
            <person name="Guillou S."/>
            <person name="Cros-Aarteil S."/>
            <person name="Calhoun S."/>
            <person name="Haridas S."/>
            <person name="Kuo A."/>
            <person name="Mondo S."/>
            <person name="Pangilinan J."/>
            <person name="Riley R."/>
            <person name="Labutti K."/>
            <person name="Andreopoulos B."/>
            <person name="Lipzen A."/>
            <person name="Chen C."/>
            <person name="Yanf M."/>
            <person name="Daum C."/>
            <person name="Ng V."/>
            <person name="Clum A."/>
            <person name="Steindorff A."/>
            <person name="Ohm R."/>
            <person name="Martin F."/>
            <person name="Silar P."/>
            <person name="Natvig D."/>
            <person name="Lalanne C."/>
            <person name="Gautier V."/>
            <person name="Ament-Velasquez S.L."/>
            <person name="Kruys A."/>
            <person name="Hutchinson M.I."/>
            <person name="Powell A.J."/>
            <person name="Barry K."/>
            <person name="Miller A.N."/>
            <person name="Grigoriev I.V."/>
            <person name="Debuchy R."/>
            <person name="Gladieux P."/>
            <person name="Thoren M.H."/>
            <person name="Johannesson H."/>
        </authorList>
    </citation>
    <scope>NUCLEOTIDE SEQUENCE</scope>
    <source>
        <strain evidence="2">SMH4607-1</strain>
    </source>
</reference>
<feature type="compositionally biased region" description="Basic and acidic residues" evidence="1">
    <location>
        <begin position="311"/>
        <end position="324"/>
    </location>
</feature>
<evidence type="ECO:0000313" key="2">
    <source>
        <dbReference type="EMBL" id="KAK0707828.1"/>
    </source>
</evidence>
<evidence type="ECO:0000256" key="1">
    <source>
        <dbReference type="SAM" id="MobiDB-lite"/>
    </source>
</evidence>
<protein>
    <submittedName>
        <fullName evidence="2">Uncharacterized protein</fullName>
    </submittedName>
</protein>
<organism evidence="2 3">
    <name type="scientific">Lasiosphaeris hirsuta</name>
    <dbReference type="NCBI Taxonomy" id="260670"/>
    <lineage>
        <taxon>Eukaryota</taxon>
        <taxon>Fungi</taxon>
        <taxon>Dikarya</taxon>
        <taxon>Ascomycota</taxon>
        <taxon>Pezizomycotina</taxon>
        <taxon>Sordariomycetes</taxon>
        <taxon>Sordariomycetidae</taxon>
        <taxon>Sordariales</taxon>
        <taxon>Lasiosphaeriaceae</taxon>
        <taxon>Lasiosphaeris</taxon>
    </lineage>
</organism>
<feature type="region of interest" description="Disordered" evidence="1">
    <location>
        <begin position="230"/>
        <end position="440"/>
    </location>
</feature>
<proteinExistence type="predicted"/>
<dbReference type="Proteomes" id="UP001172102">
    <property type="component" value="Unassembled WGS sequence"/>
</dbReference>
<sequence length="568" mass="63702">MEIVGLVAAAISINKTVRSTARLARRLYEIAREAPRVEKQLHRTAIQLSSFSTTASAAWASIERNCPKEPEPKSPVLRYIIANRLPAELDYESYHLRGQIRDLRDRISTLHSKFELVTSWRWNKMQPDIDMLFTPMESLKTSLTLILNIIILETITVQKAQNNGRPSPEQERETALLKKVIEEQIEIIRQLREEHRVAPIILDDVYNSPGAPAVDPQLTLCHLARSMVDMEEVPSSPPETFTFSRPRRRPLSYISSSGSESPRRPRRDTVSPLTPPESPTVPSASTVPPPPHRLPRQRGSYRPPSPFVASPREDSSEGEIEVRNRGISPSQPETNGHAPGESSDREIEVEHQSIPPQPQTVEDPPDDSSDEEIEVERHAQPPRPRVIVRPPSPPAGIIKPRTPPASEPTDSQTELEARPKKAAPTPPSTSTSTPPAGAPHAEVLKRHVSFEAEEDEEVEKQDAVVSSYLRLGSSRERVRVVAHIDRVLKYNLISRTYANRLRLDIERHAGKAVRAHGGGVVQTIGTARLPWYSTDRSSVTVDCYVCEDEDLEHSLTFGRSFGRLWETR</sequence>
<dbReference type="EMBL" id="JAUKUA010000006">
    <property type="protein sequence ID" value="KAK0707828.1"/>
    <property type="molecule type" value="Genomic_DNA"/>
</dbReference>
<name>A0AA40A203_9PEZI</name>
<feature type="compositionally biased region" description="Basic and acidic residues" evidence="1">
    <location>
        <begin position="342"/>
        <end position="351"/>
    </location>
</feature>
<accession>A0AA40A203</accession>
<feature type="compositionally biased region" description="Low complexity" evidence="1">
    <location>
        <begin position="251"/>
        <end position="260"/>
    </location>
</feature>
<comment type="caution">
    <text evidence="2">The sequence shown here is derived from an EMBL/GenBank/DDBJ whole genome shotgun (WGS) entry which is preliminary data.</text>
</comment>
<evidence type="ECO:0000313" key="3">
    <source>
        <dbReference type="Proteomes" id="UP001172102"/>
    </source>
</evidence>